<name>A0A8D9ELR7_9HEMI</name>
<evidence type="ECO:0000313" key="1">
    <source>
        <dbReference type="EMBL" id="CAG6758306.1"/>
    </source>
</evidence>
<sequence>MLSIFFFNRLFLIDYAHHYLLPSLYHVPCSIAIGRCRWGMGMKANCKDSFYQIKPQSDFYREEKLVLGNRVTFVKCVFLQLTLDGTSSAIQYSSELLTSKVDDVASWT</sequence>
<dbReference type="EMBL" id="HBUF01549278">
    <property type="protein sequence ID" value="CAG6758306.1"/>
    <property type="molecule type" value="Transcribed_RNA"/>
</dbReference>
<dbReference type="AlphaFoldDB" id="A0A8D9ELR7"/>
<reference evidence="1" key="1">
    <citation type="submission" date="2021-05" db="EMBL/GenBank/DDBJ databases">
        <authorList>
            <person name="Alioto T."/>
            <person name="Alioto T."/>
            <person name="Gomez Garrido J."/>
        </authorList>
    </citation>
    <scope>NUCLEOTIDE SEQUENCE</scope>
</reference>
<organism evidence="1">
    <name type="scientific">Cacopsylla melanoneura</name>
    <dbReference type="NCBI Taxonomy" id="428564"/>
    <lineage>
        <taxon>Eukaryota</taxon>
        <taxon>Metazoa</taxon>
        <taxon>Ecdysozoa</taxon>
        <taxon>Arthropoda</taxon>
        <taxon>Hexapoda</taxon>
        <taxon>Insecta</taxon>
        <taxon>Pterygota</taxon>
        <taxon>Neoptera</taxon>
        <taxon>Paraneoptera</taxon>
        <taxon>Hemiptera</taxon>
        <taxon>Sternorrhyncha</taxon>
        <taxon>Psylloidea</taxon>
        <taxon>Psyllidae</taxon>
        <taxon>Psyllinae</taxon>
        <taxon>Cacopsylla</taxon>
    </lineage>
</organism>
<protein>
    <submittedName>
        <fullName evidence="1">Uncharacterized protein</fullName>
    </submittedName>
</protein>
<accession>A0A8D9ELR7</accession>
<proteinExistence type="predicted"/>